<dbReference type="EMBL" id="FUWZ01000003">
    <property type="protein sequence ID" value="SKA31698.1"/>
    <property type="molecule type" value="Genomic_DNA"/>
</dbReference>
<dbReference type="InterPro" id="IPR001241">
    <property type="entry name" value="Topo_IIA"/>
</dbReference>
<evidence type="ECO:0000256" key="4">
    <source>
        <dbReference type="ARBA" id="ARBA00022723"/>
    </source>
</evidence>
<dbReference type="SUPFAM" id="SSF56719">
    <property type="entry name" value="Type II DNA topoisomerase"/>
    <property type="match status" value="1"/>
</dbReference>
<keyword evidence="15" id="KW-1185">Reference proteome</keyword>
<evidence type="ECO:0000256" key="5">
    <source>
        <dbReference type="ARBA" id="ARBA00022741"/>
    </source>
</evidence>
<dbReference type="Gene3D" id="3.40.50.670">
    <property type="match status" value="1"/>
</dbReference>
<keyword evidence="5" id="KW-0547">Nucleotide-binding</keyword>
<dbReference type="SUPFAM" id="SSF54211">
    <property type="entry name" value="Ribosomal protein S5 domain 2-like"/>
    <property type="match status" value="1"/>
</dbReference>
<keyword evidence="7" id="KW-0460">Magnesium</keyword>
<keyword evidence="8" id="KW-0799">Topoisomerase</keyword>
<evidence type="ECO:0000256" key="9">
    <source>
        <dbReference type="ARBA" id="ARBA00023125"/>
    </source>
</evidence>
<evidence type="ECO:0000256" key="1">
    <source>
        <dbReference type="ARBA" id="ARBA00000185"/>
    </source>
</evidence>
<evidence type="ECO:0000256" key="2">
    <source>
        <dbReference type="ARBA" id="ARBA00001946"/>
    </source>
</evidence>
<dbReference type="PROSITE" id="PS00177">
    <property type="entry name" value="TOPOISOMERASE_II"/>
    <property type="match status" value="1"/>
</dbReference>
<dbReference type="EC" id="5.6.2.2" evidence="3"/>
<dbReference type="InterPro" id="IPR020568">
    <property type="entry name" value="Ribosomal_Su5_D2-typ_SF"/>
</dbReference>
<dbReference type="InterPro" id="IPR013506">
    <property type="entry name" value="Topo_IIA_bsu_dom2"/>
</dbReference>
<evidence type="ECO:0000313" key="14">
    <source>
        <dbReference type="EMBL" id="SKA31698.1"/>
    </source>
</evidence>
<keyword evidence="9" id="KW-0238">DNA-binding</keyword>
<dbReference type="FunFam" id="3.40.50.670:FF:000006">
    <property type="entry name" value="DNA topoisomerase (ATP-hydrolyzing)"/>
    <property type="match status" value="1"/>
</dbReference>
<dbReference type="PROSITE" id="PS50880">
    <property type="entry name" value="TOPRIM"/>
    <property type="match status" value="1"/>
</dbReference>
<dbReference type="PANTHER" id="PTHR45866:SF2">
    <property type="entry name" value="DNA TOPOISOMERASE (ATP-HYDROLYZING)"/>
    <property type="match status" value="1"/>
</dbReference>
<dbReference type="SUPFAM" id="SSF55874">
    <property type="entry name" value="ATPase domain of HSP90 chaperone/DNA topoisomerase II/histidine kinase"/>
    <property type="match status" value="1"/>
</dbReference>
<dbReference type="FunFam" id="3.30.565.10:FF:000063">
    <property type="entry name" value="DNA topoisomerase (ATP-hydrolyzing)"/>
    <property type="match status" value="1"/>
</dbReference>
<dbReference type="GO" id="GO:0006265">
    <property type="term" value="P:DNA topological change"/>
    <property type="evidence" value="ECO:0007669"/>
    <property type="project" value="InterPro"/>
</dbReference>
<dbReference type="GO" id="GO:0005524">
    <property type="term" value="F:ATP binding"/>
    <property type="evidence" value="ECO:0007669"/>
    <property type="project" value="UniProtKB-KW"/>
</dbReference>
<evidence type="ECO:0000256" key="10">
    <source>
        <dbReference type="ARBA" id="ARBA00023235"/>
    </source>
</evidence>
<dbReference type="InterPro" id="IPR013759">
    <property type="entry name" value="Topo_IIA_B_C"/>
</dbReference>
<dbReference type="Pfam" id="PF02518">
    <property type="entry name" value="HATPase_c"/>
    <property type="match status" value="1"/>
</dbReference>
<dbReference type="PANTHER" id="PTHR45866">
    <property type="entry name" value="DNA GYRASE/TOPOISOMERASE SUBUNIT B"/>
    <property type="match status" value="1"/>
</dbReference>
<evidence type="ECO:0000259" key="13">
    <source>
        <dbReference type="PROSITE" id="PS50880"/>
    </source>
</evidence>
<keyword evidence="10 14" id="KW-0413">Isomerase</keyword>
<evidence type="ECO:0000256" key="3">
    <source>
        <dbReference type="ARBA" id="ARBA00012895"/>
    </source>
</evidence>
<dbReference type="InterPro" id="IPR036890">
    <property type="entry name" value="HATPase_C_sf"/>
</dbReference>
<evidence type="ECO:0000256" key="6">
    <source>
        <dbReference type="ARBA" id="ARBA00022840"/>
    </source>
</evidence>
<keyword evidence="6" id="KW-0067">ATP-binding</keyword>
<proteinExistence type="predicted"/>
<comment type="catalytic activity">
    <reaction evidence="1">
        <text>ATP-dependent breakage, passage and rejoining of double-stranded DNA.</text>
        <dbReference type="EC" id="5.6.2.2"/>
    </reaction>
</comment>
<dbReference type="STRING" id="634771.SAMN04488128_103525"/>
<name>A0A1T4SUV0_9BACT</name>
<gene>
    <name evidence="14" type="ORF">SAMN04488128_103525</name>
</gene>
<dbReference type="SMART" id="SM00387">
    <property type="entry name" value="HATPase_c"/>
    <property type="match status" value="1"/>
</dbReference>
<organism evidence="14 15">
    <name type="scientific">Chitinophaga eiseniae</name>
    <dbReference type="NCBI Taxonomy" id="634771"/>
    <lineage>
        <taxon>Bacteria</taxon>
        <taxon>Pseudomonadati</taxon>
        <taxon>Bacteroidota</taxon>
        <taxon>Chitinophagia</taxon>
        <taxon>Chitinophagales</taxon>
        <taxon>Chitinophagaceae</taxon>
        <taxon>Chitinophaga</taxon>
    </lineage>
</organism>
<dbReference type="Pfam" id="PF00204">
    <property type="entry name" value="DNA_gyraseB"/>
    <property type="match status" value="1"/>
</dbReference>
<accession>A0A1T4SUV0</accession>
<evidence type="ECO:0000256" key="8">
    <source>
        <dbReference type="ARBA" id="ARBA00023029"/>
    </source>
</evidence>
<dbReference type="GO" id="GO:0003918">
    <property type="term" value="F:DNA topoisomerase type II (double strand cut, ATP-hydrolyzing) activity"/>
    <property type="evidence" value="ECO:0007669"/>
    <property type="project" value="UniProtKB-EC"/>
</dbReference>
<dbReference type="InterPro" id="IPR006171">
    <property type="entry name" value="TOPRIM_dom"/>
</dbReference>
<dbReference type="GO" id="GO:0046872">
    <property type="term" value="F:metal ion binding"/>
    <property type="evidence" value="ECO:0007669"/>
    <property type="project" value="UniProtKB-KW"/>
</dbReference>
<keyword evidence="12" id="KW-0175">Coiled coil</keyword>
<dbReference type="RefSeq" id="WP_078670868.1">
    <property type="nucleotide sequence ID" value="NZ_FUWZ01000003.1"/>
</dbReference>
<evidence type="ECO:0000256" key="7">
    <source>
        <dbReference type="ARBA" id="ARBA00022842"/>
    </source>
</evidence>
<comment type="cofactor">
    <cofactor evidence="2">
        <name>Mg(2+)</name>
        <dbReference type="ChEBI" id="CHEBI:18420"/>
    </cofactor>
</comment>
<dbReference type="Pfam" id="PF01751">
    <property type="entry name" value="Toprim"/>
    <property type="match status" value="1"/>
</dbReference>
<dbReference type="InterPro" id="IPR018522">
    <property type="entry name" value="TopoIIA_CS"/>
</dbReference>
<dbReference type="Gene3D" id="3.30.565.10">
    <property type="entry name" value="Histidine kinase-like ATPase, C-terminal domain"/>
    <property type="match status" value="1"/>
</dbReference>
<evidence type="ECO:0000256" key="11">
    <source>
        <dbReference type="ARBA" id="ARBA00063644"/>
    </source>
</evidence>
<evidence type="ECO:0000313" key="15">
    <source>
        <dbReference type="Proteomes" id="UP000190367"/>
    </source>
</evidence>
<dbReference type="GO" id="GO:0003677">
    <property type="term" value="F:DNA binding"/>
    <property type="evidence" value="ECO:0007669"/>
    <property type="project" value="UniProtKB-KW"/>
</dbReference>
<feature type="coiled-coil region" evidence="12">
    <location>
        <begin position="360"/>
        <end position="387"/>
    </location>
</feature>
<dbReference type="AlphaFoldDB" id="A0A1T4SUV0"/>
<sequence>MANTDKTDNKDLFASYTEDSIRSLDWREHIRLRPGMYIGKLGDGSSMDDGIYILLKEVADNCIDEHTMGFGKQVDLKVTEHSVTVRDFGRGIPLGKVVDVVSKINTGAKYDSKAFQKSVGLNGVGTKAVNALSSYFRVQSVRDGRMKVAEFERGVLVKEHKETATSEPNGTLVTFTPDDTVFKNYRYIPEFLENQIWNYCFLNAGLTVNFNGKKYLSKNGLLDLLQRKTNEEDLRYPIIHLKGEDIEVAITHENQYGEEYYSFVNGQHTTQGGTHLAAFREAFVKTVRDFYKKDYEATDIRSSICAAISVRVQEPVFESQTKTKLGSQVVFEGGPSVKAFVLDFLSKHLDDFLHRNPAIADAMKKRIEQSERERKELAGIKKLANERAKKANLHNRKLRDCRIHLNEEFTGKEKAELEAKRLETTIFITEGDSASGSITKSRNVETQAVFSLRGKPLNSFGLTKKIVYENEEFNLLQHALNIEEGLEGLRYNNIVVATDADVDGMHIRLLLLTFFLQFFPDLVKNGHVYILETPLFRVRNKQQTIYCYTEEEKQKAVKKLGNKPEITRFKGLGEISPEEFGRFIGDDIRIEPIILSKDIHIQKLLEYYMGKNTQTRQEFIINNLRYEKDLIEEEI</sequence>
<comment type="subunit">
    <text evidence="11">Heterotetramer composed of ParC and ParE.</text>
</comment>
<dbReference type="InterPro" id="IPR014721">
    <property type="entry name" value="Ribsml_uS5_D2-typ_fold_subgr"/>
</dbReference>
<keyword evidence="4" id="KW-0479">Metal-binding</keyword>
<dbReference type="PRINTS" id="PR00418">
    <property type="entry name" value="TPI2FAMILY"/>
</dbReference>
<protein>
    <recommendedName>
        <fullName evidence="3">DNA topoisomerase (ATP-hydrolyzing)</fullName>
        <ecNumber evidence="3">5.6.2.2</ecNumber>
    </recommendedName>
</protein>
<evidence type="ECO:0000256" key="12">
    <source>
        <dbReference type="SAM" id="Coils"/>
    </source>
</evidence>
<dbReference type="SMART" id="SM00433">
    <property type="entry name" value="TOP2c"/>
    <property type="match status" value="1"/>
</dbReference>
<dbReference type="Proteomes" id="UP000190367">
    <property type="component" value="Unassembled WGS sequence"/>
</dbReference>
<dbReference type="Gene3D" id="3.30.230.10">
    <property type="match status" value="1"/>
</dbReference>
<feature type="domain" description="Toprim" evidence="13">
    <location>
        <begin position="424"/>
        <end position="534"/>
    </location>
</feature>
<dbReference type="OrthoDB" id="9802808at2"/>
<dbReference type="InterPro" id="IPR003594">
    <property type="entry name" value="HATPase_dom"/>
</dbReference>
<reference evidence="15" key="1">
    <citation type="submission" date="2017-02" db="EMBL/GenBank/DDBJ databases">
        <authorList>
            <person name="Varghese N."/>
            <person name="Submissions S."/>
        </authorList>
    </citation>
    <scope>NUCLEOTIDE SEQUENCE [LARGE SCALE GENOMIC DNA]</scope>
    <source>
        <strain evidence="15">DSM 22224</strain>
    </source>
</reference>
<dbReference type="InterPro" id="IPR013760">
    <property type="entry name" value="Topo_IIA-like_dom_sf"/>
</dbReference>